<feature type="compositionally biased region" description="Pro residues" evidence="1">
    <location>
        <begin position="7"/>
        <end position="23"/>
    </location>
</feature>
<dbReference type="Proteomes" id="UP000694257">
    <property type="component" value="Chromosome"/>
</dbReference>
<accession>A0ABX8RWZ2</accession>
<organism evidence="2 3">
    <name type="scientific">Nocardia iowensis</name>
    <dbReference type="NCBI Taxonomy" id="204891"/>
    <lineage>
        <taxon>Bacteria</taxon>
        <taxon>Bacillati</taxon>
        <taxon>Actinomycetota</taxon>
        <taxon>Actinomycetes</taxon>
        <taxon>Mycobacteriales</taxon>
        <taxon>Nocardiaceae</taxon>
        <taxon>Nocardia</taxon>
    </lineage>
</organism>
<dbReference type="RefSeq" id="WP_218476621.1">
    <property type="nucleotide sequence ID" value="NZ_BAABJN010000018.1"/>
</dbReference>
<protein>
    <submittedName>
        <fullName evidence="2">Uncharacterized protein</fullName>
    </submittedName>
</protein>
<name>A0ABX8RWZ2_NOCIO</name>
<sequence length="67" mass="6859">MSLTPPAGDPSPQPSAPRPAGPPLPELAAAVVVSAPVGFLIDWPTAVETLITVFAAMISVRQVSDPR</sequence>
<gene>
    <name evidence="2" type="ORF">KV110_14570</name>
</gene>
<evidence type="ECO:0000313" key="3">
    <source>
        <dbReference type="Proteomes" id="UP000694257"/>
    </source>
</evidence>
<keyword evidence="3" id="KW-1185">Reference proteome</keyword>
<evidence type="ECO:0000256" key="1">
    <source>
        <dbReference type="SAM" id="MobiDB-lite"/>
    </source>
</evidence>
<feature type="region of interest" description="Disordered" evidence="1">
    <location>
        <begin position="1"/>
        <end position="23"/>
    </location>
</feature>
<evidence type="ECO:0000313" key="2">
    <source>
        <dbReference type="EMBL" id="QXN94173.1"/>
    </source>
</evidence>
<dbReference type="EMBL" id="CP078145">
    <property type="protein sequence ID" value="QXN94173.1"/>
    <property type="molecule type" value="Genomic_DNA"/>
</dbReference>
<proteinExistence type="predicted"/>
<reference evidence="2 3" key="1">
    <citation type="submission" date="2021-07" db="EMBL/GenBank/DDBJ databases">
        <title>Whole Genome Sequence of Nocardia Iowensis.</title>
        <authorList>
            <person name="Lamm A."/>
            <person name="Collins-Fairclough A.M."/>
            <person name="Bunk B."/>
            <person name="Sproer C."/>
        </authorList>
    </citation>
    <scope>NUCLEOTIDE SEQUENCE [LARGE SCALE GENOMIC DNA]</scope>
    <source>
        <strain evidence="2 3">NRRL 5646</strain>
    </source>
</reference>